<dbReference type="PANTHER" id="PTHR12604">
    <property type="entry name" value="KU AUTOANTIGEN DNA HELICASE"/>
    <property type="match status" value="1"/>
</dbReference>
<feature type="compositionally biased region" description="Acidic residues" evidence="1">
    <location>
        <begin position="1"/>
        <end position="19"/>
    </location>
</feature>
<proteinExistence type="predicted"/>
<dbReference type="Gene3D" id="1.10.1600.10">
    <property type="match status" value="1"/>
</dbReference>
<organism evidence="3 4">
    <name type="scientific">Aquatica leii</name>
    <dbReference type="NCBI Taxonomy" id="1421715"/>
    <lineage>
        <taxon>Eukaryota</taxon>
        <taxon>Metazoa</taxon>
        <taxon>Ecdysozoa</taxon>
        <taxon>Arthropoda</taxon>
        <taxon>Hexapoda</taxon>
        <taxon>Insecta</taxon>
        <taxon>Pterygota</taxon>
        <taxon>Neoptera</taxon>
        <taxon>Endopterygota</taxon>
        <taxon>Coleoptera</taxon>
        <taxon>Polyphaga</taxon>
        <taxon>Elateriformia</taxon>
        <taxon>Elateroidea</taxon>
        <taxon>Lampyridae</taxon>
        <taxon>Luciolinae</taxon>
        <taxon>Aquatica</taxon>
    </lineage>
</organism>
<dbReference type="GO" id="GO:0043564">
    <property type="term" value="C:Ku70:Ku80 complex"/>
    <property type="evidence" value="ECO:0007669"/>
    <property type="project" value="TreeGrafter"/>
</dbReference>
<protein>
    <recommendedName>
        <fullName evidence="2">Ku70/Ku80 N-terminal alpha/beta domain-containing protein</fullName>
    </recommendedName>
</protein>
<dbReference type="GO" id="GO:0003690">
    <property type="term" value="F:double-stranded DNA binding"/>
    <property type="evidence" value="ECO:0007669"/>
    <property type="project" value="TreeGrafter"/>
</dbReference>
<gene>
    <name evidence="3" type="ORF">RN001_007522</name>
</gene>
<dbReference type="Gene3D" id="3.40.50.410">
    <property type="entry name" value="von Willebrand factor, type A domain"/>
    <property type="match status" value="1"/>
</dbReference>
<feature type="domain" description="Ku70/Ku80 N-terminal alpha/beta" evidence="2">
    <location>
        <begin position="31"/>
        <end position="208"/>
    </location>
</feature>
<keyword evidence="4" id="KW-1185">Reference proteome</keyword>
<evidence type="ECO:0000313" key="3">
    <source>
        <dbReference type="EMBL" id="KAK4879376.1"/>
    </source>
</evidence>
<dbReference type="InterPro" id="IPR036465">
    <property type="entry name" value="vWFA_dom_sf"/>
</dbReference>
<sequence length="518" mass="60030">MDAYDDDEWADSDFEEDTETTERPLEYKPSYVLIAVDTDKSMFENEETESYPFKVALNSCYELANSLALSSQNSVKGPVGIVLAHNNTVKSNLVEFEQSVPDTIKFLKTLKGESKNELQFKYERQQNFDLADFFLMCKNKLLSIKTDVYKRIIIYITNDDNPIQNDVKKKFKLINESQKFPSFQMELVVVTFNPNFDYSNLYSEVLAASNSAPIEKVSSGTLTQKLKSLVQRKHLVRKCKFYPFEGNTDSYFDVAVSKPTLTSRILKNMHVTRDTQKEVKKTIQQNTADSYECIYSKTELPIVINEMERQNLGETNLPVGYTLAYVAKPRLKPGWVIKPPYLMEKHYKETLELFDIFWQFCRDQNKCLVCYQKLKRAGDIRFVELVPKFINGSRQFLVRILPFSPEIYYNPVKTGCLEFTDEEENAMENFVDSLTFNFSVDCFRDPVESKKQAYIKSQLLQEHMEEIDDGVESNEIIDQRISESVMMLNSVSLFEEVGSNKRPRKAANPKSKKVKQTE</sequence>
<evidence type="ECO:0000313" key="4">
    <source>
        <dbReference type="Proteomes" id="UP001353858"/>
    </source>
</evidence>
<feature type="region of interest" description="Disordered" evidence="1">
    <location>
        <begin position="498"/>
        <end position="518"/>
    </location>
</feature>
<evidence type="ECO:0000256" key="1">
    <source>
        <dbReference type="SAM" id="MobiDB-lite"/>
    </source>
</evidence>
<dbReference type="SUPFAM" id="SSF100939">
    <property type="entry name" value="SPOC domain-like"/>
    <property type="match status" value="1"/>
</dbReference>
<feature type="compositionally biased region" description="Basic residues" evidence="1">
    <location>
        <begin position="501"/>
        <end position="518"/>
    </location>
</feature>
<feature type="region of interest" description="Disordered" evidence="1">
    <location>
        <begin position="1"/>
        <end position="22"/>
    </location>
</feature>
<dbReference type="AlphaFoldDB" id="A0AAN7S955"/>
<evidence type="ECO:0000259" key="2">
    <source>
        <dbReference type="Pfam" id="PF03731"/>
    </source>
</evidence>
<dbReference type="InterPro" id="IPR016194">
    <property type="entry name" value="SPOC-like_C_dom_sf"/>
</dbReference>
<reference evidence="4" key="1">
    <citation type="submission" date="2023-01" db="EMBL/GenBank/DDBJ databases">
        <title>Key to firefly adult light organ development and bioluminescence: homeobox transcription factors regulate luciferase expression and transportation to peroxisome.</title>
        <authorList>
            <person name="Fu X."/>
        </authorList>
    </citation>
    <scope>NUCLEOTIDE SEQUENCE [LARGE SCALE GENOMIC DNA]</scope>
</reference>
<dbReference type="PANTHER" id="PTHR12604:SF2">
    <property type="entry name" value="X-RAY REPAIR CROSS-COMPLEMENTING PROTEIN 6"/>
    <property type="match status" value="1"/>
</dbReference>
<dbReference type="Proteomes" id="UP001353858">
    <property type="component" value="Unassembled WGS sequence"/>
</dbReference>
<dbReference type="Pfam" id="PF03731">
    <property type="entry name" value="Ku_N"/>
    <property type="match status" value="1"/>
</dbReference>
<dbReference type="EMBL" id="JARPUR010000003">
    <property type="protein sequence ID" value="KAK4879376.1"/>
    <property type="molecule type" value="Genomic_DNA"/>
</dbReference>
<dbReference type="GO" id="GO:0042162">
    <property type="term" value="F:telomeric DNA binding"/>
    <property type="evidence" value="ECO:0007669"/>
    <property type="project" value="TreeGrafter"/>
</dbReference>
<name>A0AAN7S955_9COLE</name>
<accession>A0AAN7S955</accession>
<dbReference type="SUPFAM" id="SSF53300">
    <property type="entry name" value="vWA-like"/>
    <property type="match status" value="1"/>
</dbReference>
<comment type="caution">
    <text evidence="3">The sequence shown here is derived from an EMBL/GenBank/DDBJ whole genome shotgun (WGS) entry which is preliminary data.</text>
</comment>
<dbReference type="GO" id="GO:0006303">
    <property type="term" value="P:double-strand break repair via nonhomologous end joining"/>
    <property type="evidence" value="ECO:0007669"/>
    <property type="project" value="TreeGrafter"/>
</dbReference>
<dbReference type="GO" id="GO:0000723">
    <property type="term" value="P:telomere maintenance"/>
    <property type="evidence" value="ECO:0007669"/>
    <property type="project" value="TreeGrafter"/>
</dbReference>
<dbReference type="InterPro" id="IPR005161">
    <property type="entry name" value="Ku_N"/>
</dbReference>